<reference evidence="2" key="1">
    <citation type="journal article" date="2020" name="Stud. Mycol.">
        <title>101 Dothideomycetes genomes: a test case for predicting lifestyles and emergence of pathogens.</title>
        <authorList>
            <person name="Haridas S."/>
            <person name="Albert R."/>
            <person name="Binder M."/>
            <person name="Bloem J."/>
            <person name="Labutti K."/>
            <person name="Salamov A."/>
            <person name="Andreopoulos B."/>
            <person name="Baker S."/>
            <person name="Barry K."/>
            <person name="Bills G."/>
            <person name="Bluhm B."/>
            <person name="Cannon C."/>
            <person name="Castanera R."/>
            <person name="Culley D."/>
            <person name="Daum C."/>
            <person name="Ezra D."/>
            <person name="Gonzalez J."/>
            <person name="Henrissat B."/>
            <person name="Kuo A."/>
            <person name="Liang C."/>
            <person name="Lipzen A."/>
            <person name="Lutzoni F."/>
            <person name="Magnuson J."/>
            <person name="Mondo S."/>
            <person name="Nolan M."/>
            <person name="Ohm R."/>
            <person name="Pangilinan J."/>
            <person name="Park H.-J."/>
            <person name="Ramirez L."/>
            <person name="Alfaro M."/>
            <person name="Sun H."/>
            <person name="Tritt A."/>
            <person name="Yoshinaga Y."/>
            <person name="Zwiers L.-H."/>
            <person name="Turgeon B."/>
            <person name="Goodwin S."/>
            <person name="Spatafora J."/>
            <person name="Crous P."/>
            <person name="Grigoriev I."/>
        </authorList>
    </citation>
    <scope>NUCLEOTIDE SEQUENCE</scope>
    <source>
        <strain evidence="2">CBS 175.79</strain>
    </source>
</reference>
<gene>
    <name evidence="2" type="ORF">BU24DRAFT_272070</name>
</gene>
<organism evidence="2 3">
    <name type="scientific">Aaosphaeria arxii CBS 175.79</name>
    <dbReference type="NCBI Taxonomy" id="1450172"/>
    <lineage>
        <taxon>Eukaryota</taxon>
        <taxon>Fungi</taxon>
        <taxon>Dikarya</taxon>
        <taxon>Ascomycota</taxon>
        <taxon>Pezizomycotina</taxon>
        <taxon>Dothideomycetes</taxon>
        <taxon>Pleosporomycetidae</taxon>
        <taxon>Pleosporales</taxon>
        <taxon>Pleosporales incertae sedis</taxon>
        <taxon>Aaosphaeria</taxon>
    </lineage>
</organism>
<dbReference type="Proteomes" id="UP000799778">
    <property type="component" value="Unassembled WGS sequence"/>
</dbReference>
<evidence type="ECO:0000313" key="2">
    <source>
        <dbReference type="EMBL" id="KAF2012203.1"/>
    </source>
</evidence>
<dbReference type="AlphaFoldDB" id="A0A6A5XGZ1"/>
<protein>
    <submittedName>
        <fullName evidence="2">Uncharacterized protein</fullName>
    </submittedName>
</protein>
<dbReference type="EMBL" id="ML978073">
    <property type="protein sequence ID" value="KAF2012203.1"/>
    <property type="molecule type" value="Genomic_DNA"/>
</dbReference>
<evidence type="ECO:0000256" key="1">
    <source>
        <dbReference type="SAM" id="Phobius"/>
    </source>
</evidence>
<keyword evidence="3" id="KW-1185">Reference proteome</keyword>
<keyword evidence="1" id="KW-0472">Membrane</keyword>
<keyword evidence="1" id="KW-0812">Transmembrane</keyword>
<feature type="transmembrane region" description="Helical" evidence="1">
    <location>
        <begin position="81"/>
        <end position="102"/>
    </location>
</feature>
<dbReference type="RefSeq" id="XP_033380542.1">
    <property type="nucleotide sequence ID" value="XM_033522601.1"/>
</dbReference>
<proteinExistence type="predicted"/>
<dbReference type="GeneID" id="54279998"/>
<sequence>MPNYPSYLFPTCVKDPKLPQSYSLFLPSLCHTDEPPALSVTPNPASNFVYSLPPSPGAVFHPSIVPYYHFFFLYKVFQSHYWVTVLWNFWMPNVSCLALYHLSCMRDTMHLAMQSTHVCIILCMYDEAK</sequence>
<name>A0A6A5XGZ1_9PLEO</name>
<evidence type="ECO:0000313" key="3">
    <source>
        <dbReference type="Proteomes" id="UP000799778"/>
    </source>
</evidence>
<accession>A0A6A5XGZ1</accession>
<keyword evidence="1" id="KW-1133">Transmembrane helix</keyword>